<proteinExistence type="predicted"/>
<feature type="chain" id="PRO_5043757156" evidence="1">
    <location>
        <begin position="34"/>
        <end position="184"/>
    </location>
</feature>
<dbReference type="InterPro" id="IPR021959">
    <property type="entry name" value="DUF3576"/>
</dbReference>
<dbReference type="Pfam" id="PF12100">
    <property type="entry name" value="DUF3576"/>
    <property type="match status" value="1"/>
</dbReference>
<evidence type="ECO:0000256" key="1">
    <source>
        <dbReference type="SAM" id="SignalP"/>
    </source>
</evidence>
<reference evidence="2 3" key="1">
    <citation type="submission" date="2023-11" db="EMBL/GenBank/DDBJ databases">
        <title>MicrobeMod: A computational toolkit for identifying prokaryotic methylation and restriction-modification with nanopore sequencing.</title>
        <authorList>
            <person name="Crits-Christoph A."/>
            <person name="Kang S.C."/>
            <person name="Lee H."/>
            <person name="Ostrov N."/>
        </authorList>
    </citation>
    <scope>NUCLEOTIDE SEQUENCE [LARGE SCALE GENOMIC DNA]</scope>
    <source>
        <strain evidence="2 3">DSMZ 700</strain>
    </source>
</reference>
<accession>A0AAW9DN52</accession>
<comment type="caution">
    <text evidence="2">The sequence shown here is derived from an EMBL/GenBank/DDBJ whole genome shotgun (WGS) entry which is preliminary data.</text>
</comment>
<dbReference type="AlphaFoldDB" id="A0AAW9DN52"/>
<keyword evidence="1" id="KW-0732">Signal</keyword>
<name>A0AAW9DN52_ACIAO</name>
<gene>
    <name evidence="2" type="ORF">SIL87_04610</name>
</gene>
<feature type="signal peptide" evidence="1">
    <location>
        <begin position="1"/>
        <end position="33"/>
    </location>
</feature>
<organism evidence="2 3">
    <name type="scientific">Acidiphilium acidophilum</name>
    <name type="common">Thiobacillus acidophilus</name>
    <dbReference type="NCBI Taxonomy" id="76588"/>
    <lineage>
        <taxon>Bacteria</taxon>
        <taxon>Pseudomonadati</taxon>
        <taxon>Pseudomonadota</taxon>
        <taxon>Alphaproteobacteria</taxon>
        <taxon>Acetobacterales</taxon>
        <taxon>Acidocellaceae</taxon>
        <taxon>Acidiphilium</taxon>
    </lineage>
</organism>
<evidence type="ECO:0000313" key="3">
    <source>
        <dbReference type="Proteomes" id="UP001279553"/>
    </source>
</evidence>
<dbReference type="PROSITE" id="PS51257">
    <property type="entry name" value="PROKAR_LIPOPROTEIN"/>
    <property type="match status" value="1"/>
</dbReference>
<sequence length="184" mass="18907">MSTRRFNPATGIALAAVCALGLASCSNSKPLQASQINSSQTEYTPPSMDGAASSGGIGDLLTLGGGTKTAPAGTASGVAVNAYLWRASLDTLSFMPLASADPFAGVIITDWYSPPATPNERFKATAYVLGSMLSANDLKVSVFRQSRQGGEWVDQPVDPATANGIEDRILARAAQLKAAGQLNG</sequence>
<evidence type="ECO:0000313" key="2">
    <source>
        <dbReference type="EMBL" id="MDX5930047.1"/>
    </source>
</evidence>
<protein>
    <submittedName>
        <fullName evidence="2">DUF3576 domain-containing protein</fullName>
    </submittedName>
</protein>
<dbReference type="Proteomes" id="UP001279553">
    <property type="component" value="Unassembled WGS sequence"/>
</dbReference>
<keyword evidence="3" id="KW-1185">Reference proteome</keyword>
<dbReference type="EMBL" id="JAWXYB010000018">
    <property type="protein sequence ID" value="MDX5930047.1"/>
    <property type="molecule type" value="Genomic_DNA"/>
</dbReference>